<evidence type="ECO:0000313" key="2">
    <source>
        <dbReference type="Proteomes" id="UP001432322"/>
    </source>
</evidence>
<gene>
    <name evidence="1" type="ORF">PFISCL1PPCAC_7609</name>
</gene>
<dbReference type="AlphaFoldDB" id="A0AAV5V9L6"/>
<proteinExistence type="predicted"/>
<sequence>SPFQSVEIFALRQQQMASDRSESDCASWAKAPPTAVIRFDVDNMAALHYKSSKAQDVCGLPLKIVTGYHLQNEDGLPCVDAHIMSALDDSSSALYELRLGV</sequence>
<dbReference type="Proteomes" id="UP001432322">
    <property type="component" value="Unassembled WGS sequence"/>
</dbReference>
<keyword evidence="2" id="KW-1185">Reference proteome</keyword>
<evidence type="ECO:0000313" key="1">
    <source>
        <dbReference type="EMBL" id="GMT16312.1"/>
    </source>
</evidence>
<organism evidence="1 2">
    <name type="scientific">Pristionchus fissidentatus</name>
    <dbReference type="NCBI Taxonomy" id="1538716"/>
    <lineage>
        <taxon>Eukaryota</taxon>
        <taxon>Metazoa</taxon>
        <taxon>Ecdysozoa</taxon>
        <taxon>Nematoda</taxon>
        <taxon>Chromadorea</taxon>
        <taxon>Rhabditida</taxon>
        <taxon>Rhabditina</taxon>
        <taxon>Diplogasteromorpha</taxon>
        <taxon>Diplogasteroidea</taxon>
        <taxon>Neodiplogasteridae</taxon>
        <taxon>Pristionchus</taxon>
    </lineage>
</organism>
<reference evidence="1" key="1">
    <citation type="submission" date="2023-10" db="EMBL/GenBank/DDBJ databases">
        <title>Genome assembly of Pristionchus species.</title>
        <authorList>
            <person name="Yoshida K."/>
            <person name="Sommer R.J."/>
        </authorList>
    </citation>
    <scope>NUCLEOTIDE SEQUENCE</scope>
    <source>
        <strain evidence="1">RS5133</strain>
    </source>
</reference>
<feature type="non-terminal residue" evidence="1">
    <location>
        <position position="101"/>
    </location>
</feature>
<comment type="caution">
    <text evidence="1">The sequence shown here is derived from an EMBL/GenBank/DDBJ whole genome shotgun (WGS) entry which is preliminary data.</text>
</comment>
<accession>A0AAV5V9L6</accession>
<feature type="non-terminal residue" evidence="1">
    <location>
        <position position="1"/>
    </location>
</feature>
<name>A0AAV5V9L6_9BILA</name>
<protein>
    <submittedName>
        <fullName evidence="1">Uncharacterized protein</fullName>
    </submittedName>
</protein>
<dbReference type="EMBL" id="BTSY01000002">
    <property type="protein sequence ID" value="GMT16312.1"/>
    <property type="molecule type" value="Genomic_DNA"/>
</dbReference>